<gene>
    <name evidence="1" type="ORF">GF068_37145</name>
</gene>
<name>A0A6N7Q2U0_9BACT</name>
<dbReference type="Proteomes" id="UP000440224">
    <property type="component" value="Unassembled WGS sequence"/>
</dbReference>
<organism evidence="1 2">
    <name type="scientific">Polyangium spumosum</name>
    <dbReference type="NCBI Taxonomy" id="889282"/>
    <lineage>
        <taxon>Bacteria</taxon>
        <taxon>Pseudomonadati</taxon>
        <taxon>Myxococcota</taxon>
        <taxon>Polyangia</taxon>
        <taxon>Polyangiales</taxon>
        <taxon>Polyangiaceae</taxon>
        <taxon>Polyangium</taxon>
    </lineage>
</organism>
<evidence type="ECO:0000313" key="1">
    <source>
        <dbReference type="EMBL" id="MRG97516.1"/>
    </source>
</evidence>
<evidence type="ECO:0000313" key="2">
    <source>
        <dbReference type="Proteomes" id="UP000440224"/>
    </source>
</evidence>
<accession>A0A6N7Q2U0</accession>
<dbReference type="AlphaFoldDB" id="A0A6N7Q2U0"/>
<reference evidence="1 2" key="1">
    <citation type="submission" date="2019-10" db="EMBL/GenBank/DDBJ databases">
        <title>A soil myxobacterium in the family Polyangiaceae.</title>
        <authorList>
            <person name="Li Y."/>
            <person name="Wang J."/>
        </authorList>
    </citation>
    <scope>NUCLEOTIDE SEQUENCE [LARGE SCALE GENOMIC DNA]</scope>
    <source>
        <strain evidence="1 2">DSM 14734</strain>
    </source>
</reference>
<dbReference type="OrthoDB" id="9851795at2"/>
<sequence>MSHRLLAAFVLAAPLFGCEQISELTELSLGKEDGIPPISGSTTLDVPQDFQCGDPIEDPEKKYTVTTSGTADACTFSFRQDVLALKASDYANRPEMEGARFVKSVDIDVNKLGVRDGATGMELAPIDLNGKAFGTTILTKEDLARTPPYTKSVTGQPIESLKSIIAQKQDVVIPIDVVVVVNMAPTPPAKIALDFDAQPNIVVGF</sequence>
<keyword evidence="2" id="KW-1185">Reference proteome</keyword>
<dbReference type="RefSeq" id="WP_153824299.1">
    <property type="nucleotide sequence ID" value="NZ_WJIE01000018.1"/>
</dbReference>
<comment type="caution">
    <text evidence="1">The sequence shown here is derived from an EMBL/GenBank/DDBJ whole genome shotgun (WGS) entry which is preliminary data.</text>
</comment>
<proteinExistence type="predicted"/>
<dbReference type="EMBL" id="WJIE01000018">
    <property type="protein sequence ID" value="MRG97516.1"/>
    <property type="molecule type" value="Genomic_DNA"/>
</dbReference>
<protein>
    <submittedName>
        <fullName evidence="1">Uncharacterized protein</fullName>
    </submittedName>
</protein>